<dbReference type="RefSeq" id="WP_101359170.1">
    <property type="nucleotide sequence ID" value="NZ_NKXO01000030.1"/>
</dbReference>
<dbReference type="PRINTS" id="PR00080">
    <property type="entry name" value="SDRFAMILY"/>
</dbReference>
<dbReference type="AlphaFoldDB" id="A0A2N3IC14"/>
<dbReference type="Gene3D" id="3.40.50.720">
    <property type="entry name" value="NAD(P)-binding Rossmann-like Domain"/>
    <property type="match status" value="1"/>
</dbReference>
<dbReference type="InterPro" id="IPR020904">
    <property type="entry name" value="Sc_DH/Rdtase_CS"/>
</dbReference>
<dbReference type="Pfam" id="PF00106">
    <property type="entry name" value="adh_short"/>
    <property type="match status" value="1"/>
</dbReference>
<evidence type="ECO:0000256" key="2">
    <source>
        <dbReference type="ARBA" id="ARBA00023002"/>
    </source>
</evidence>
<accession>A0A2N3IC14</accession>
<dbReference type="InterPro" id="IPR002347">
    <property type="entry name" value="SDR_fam"/>
</dbReference>
<dbReference type="CDD" id="cd05339">
    <property type="entry name" value="17beta-HSDXI-like_SDR_c"/>
    <property type="match status" value="1"/>
</dbReference>
<reference evidence="4 5" key="1">
    <citation type="submission" date="2017-06" db="EMBL/GenBank/DDBJ databases">
        <title>Raineya orbicola gen. nov., sp. nov. a slightly thermophilic bacterium of the phylum Bacteroidetes and the description of Raineyaceae fam. nov.</title>
        <authorList>
            <person name="Albuquerque L."/>
            <person name="Polonia A.R.M."/>
            <person name="Barroso C."/>
            <person name="Froufe H.J.C."/>
            <person name="Lage O."/>
            <person name="Lobo-Da-Cunha A."/>
            <person name="Egas C."/>
            <person name="Da Costa M.S."/>
        </authorList>
    </citation>
    <scope>NUCLEOTIDE SEQUENCE [LARGE SCALE GENOMIC DNA]</scope>
    <source>
        <strain evidence="4 5">SPSPC-11</strain>
    </source>
</reference>
<evidence type="ECO:0000256" key="3">
    <source>
        <dbReference type="RuleBase" id="RU000363"/>
    </source>
</evidence>
<gene>
    <name evidence="4" type="ORF">Rain11_1905</name>
</gene>
<dbReference type="PRINTS" id="PR00081">
    <property type="entry name" value="GDHRDH"/>
</dbReference>
<proteinExistence type="inferred from homology"/>
<comment type="caution">
    <text evidence="4">The sequence shown here is derived from an EMBL/GenBank/DDBJ whole genome shotgun (WGS) entry which is preliminary data.</text>
</comment>
<evidence type="ECO:0000256" key="1">
    <source>
        <dbReference type="ARBA" id="ARBA00006484"/>
    </source>
</evidence>
<dbReference type="SUPFAM" id="SSF51735">
    <property type="entry name" value="NAD(P)-binding Rossmann-fold domains"/>
    <property type="match status" value="1"/>
</dbReference>
<dbReference type="GO" id="GO:0016616">
    <property type="term" value="F:oxidoreductase activity, acting on the CH-OH group of donors, NAD or NADP as acceptor"/>
    <property type="evidence" value="ECO:0007669"/>
    <property type="project" value="TreeGrafter"/>
</dbReference>
<keyword evidence="5" id="KW-1185">Reference proteome</keyword>
<protein>
    <submittedName>
        <fullName evidence="4">Short-chain dehydrogenase</fullName>
    </submittedName>
</protein>
<keyword evidence="2" id="KW-0560">Oxidoreductase</keyword>
<dbReference type="PANTHER" id="PTHR24322">
    <property type="entry name" value="PKSB"/>
    <property type="match status" value="1"/>
</dbReference>
<evidence type="ECO:0000313" key="4">
    <source>
        <dbReference type="EMBL" id="PKQ67815.1"/>
    </source>
</evidence>
<organism evidence="4 5">
    <name type="scientific">Raineya orbicola</name>
    <dbReference type="NCBI Taxonomy" id="2016530"/>
    <lineage>
        <taxon>Bacteria</taxon>
        <taxon>Pseudomonadati</taxon>
        <taxon>Bacteroidota</taxon>
        <taxon>Cytophagia</taxon>
        <taxon>Cytophagales</taxon>
        <taxon>Raineyaceae</taxon>
        <taxon>Raineya</taxon>
    </lineage>
</organism>
<dbReference type="OrthoDB" id="9808814at2"/>
<comment type="similarity">
    <text evidence="1 3">Belongs to the short-chain dehydrogenases/reductases (SDR) family.</text>
</comment>
<name>A0A2N3IC14_9BACT</name>
<dbReference type="InterPro" id="IPR036291">
    <property type="entry name" value="NAD(P)-bd_dom_sf"/>
</dbReference>
<dbReference type="Proteomes" id="UP000233387">
    <property type="component" value="Unassembled WGS sequence"/>
</dbReference>
<sequence>MTKIVGKKVLVTGGANGIGKLLGEKCLREGASDLIIWDINAENLEKTAQELSEKGYSVHPYVVDVSDLDDITRAATLTLSEVGRIDILFNNAGVVVGKNFHEHSHKEIEKTIRINVLGVMHVARCFVGEMVKQKSGHIINIASAAGLLANPKMSVYVGSKWAVLGWSESLRLELEEMEGDLHVTTVCPSYIKTGMFEGVEAPLLAPLLEPEEITDQIIKAVKYNEIEVKAPWSVHLIPILRGIMPTRLFDLVVGKGLNIYNSMASFIGRPAKEALPEKEKLQK</sequence>
<dbReference type="PANTHER" id="PTHR24322:SF736">
    <property type="entry name" value="RETINOL DEHYDROGENASE 10"/>
    <property type="match status" value="1"/>
</dbReference>
<dbReference type="EMBL" id="NKXO01000030">
    <property type="protein sequence ID" value="PKQ67815.1"/>
    <property type="molecule type" value="Genomic_DNA"/>
</dbReference>
<evidence type="ECO:0000313" key="5">
    <source>
        <dbReference type="Proteomes" id="UP000233387"/>
    </source>
</evidence>
<dbReference type="PROSITE" id="PS00061">
    <property type="entry name" value="ADH_SHORT"/>
    <property type="match status" value="1"/>
</dbReference>